<evidence type="ECO:0000256" key="1">
    <source>
        <dbReference type="SAM" id="Phobius"/>
    </source>
</evidence>
<name>A0A834A3I0_9CHIR</name>
<sequence length="128" mass="14174">MLGKYSLGRTLQFHGIYHWSSSRLSFRPGWSGSVGGASSYKLQGRRLDSQLGHVPGLQAGSLVGGVWEATDLCFSPWLSPSSPLSLKIRKSNLFLKKDFPFLFSSCQIAVNMLVWLLMLNPSSPEQNK</sequence>
<feature type="transmembrane region" description="Helical" evidence="1">
    <location>
        <begin position="99"/>
        <end position="118"/>
    </location>
</feature>
<dbReference type="EMBL" id="JABVXQ010000006">
    <property type="protein sequence ID" value="KAF6104108.1"/>
    <property type="molecule type" value="Genomic_DNA"/>
</dbReference>
<organism evidence="2 3">
    <name type="scientific">Phyllostomus discolor</name>
    <name type="common">pale spear-nosed bat</name>
    <dbReference type="NCBI Taxonomy" id="89673"/>
    <lineage>
        <taxon>Eukaryota</taxon>
        <taxon>Metazoa</taxon>
        <taxon>Chordata</taxon>
        <taxon>Craniata</taxon>
        <taxon>Vertebrata</taxon>
        <taxon>Euteleostomi</taxon>
        <taxon>Mammalia</taxon>
        <taxon>Eutheria</taxon>
        <taxon>Laurasiatheria</taxon>
        <taxon>Chiroptera</taxon>
        <taxon>Yangochiroptera</taxon>
        <taxon>Phyllostomidae</taxon>
        <taxon>Phyllostominae</taxon>
        <taxon>Phyllostomus</taxon>
    </lineage>
</organism>
<keyword evidence="1" id="KW-0472">Membrane</keyword>
<gene>
    <name evidence="2" type="ORF">HJG60_011155</name>
</gene>
<accession>A0A834A3I0</accession>
<comment type="caution">
    <text evidence="2">The sequence shown here is derived from an EMBL/GenBank/DDBJ whole genome shotgun (WGS) entry which is preliminary data.</text>
</comment>
<evidence type="ECO:0000313" key="3">
    <source>
        <dbReference type="Proteomes" id="UP000664940"/>
    </source>
</evidence>
<evidence type="ECO:0000313" key="2">
    <source>
        <dbReference type="EMBL" id="KAF6104108.1"/>
    </source>
</evidence>
<dbReference type="Proteomes" id="UP000664940">
    <property type="component" value="Unassembled WGS sequence"/>
</dbReference>
<reference evidence="2 3" key="1">
    <citation type="journal article" date="2020" name="Nature">
        <title>Six reference-quality genomes reveal evolution of bat adaptations.</title>
        <authorList>
            <person name="Jebb D."/>
            <person name="Huang Z."/>
            <person name="Pippel M."/>
            <person name="Hughes G.M."/>
            <person name="Lavrichenko K."/>
            <person name="Devanna P."/>
            <person name="Winkler S."/>
            <person name="Jermiin L.S."/>
            <person name="Skirmuntt E.C."/>
            <person name="Katzourakis A."/>
            <person name="Burkitt-Gray L."/>
            <person name="Ray D.A."/>
            <person name="Sullivan K.A.M."/>
            <person name="Roscito J.G."/>
            <person name="Kirilenko B.M."/>
            <person name="Davalos L.M."/>
            <person name="Corthals A.P."/>
            <person name="Power M.L."/>
            <person name="Jones G."/>
            <person name="Ransome R.D."/>
            <person name="Dechmann D.K.N."/>
            <person name="Locatelli A.G."/>
            <person name="Puechmaille S.J."/>
            <person name="Fedrigo O."/>
            <person name="Jarvis E.D."/>
            <person name="Hiller M."/>
            <person name="Vernes S.C."/>
            <person name="Myers E.W."/>
            <person name="Teeling E.C."/>
        </authorList>
    </citation>
    <scope>NUCLEOTIDE SEQUENCE [LARGE SCALE GENOMIC DNA]</scope>
    <source>
        <strain evidence="2">Bat1K_MPI-CBG_1</strain>
    </source>
</reference>
<dbReference type="AlphaFoldDB" id="A0A834A3I0"/>
<proteinExistence type="predicted"/>
<keyword evidence="1" id="KW-1133">Transmembrane helix</keyword>
<protein>
    <submittedName>
        <fullName evidence="2">Uncharacterized protein</fullName>
    </submittedName>
</protein>
<keyword evidence="1" id="KW-0812">Transmembrane</keyword>